<dbReference type="PROSITE" id="PS00041">
    <property type="entry name" value="HTH_ARAC_FAMILY_1"/>
    <property type="match status" value="1"/>
</dbReference>
<protein>
    <submittedName>
        <fullName evidence="6">Helix-turn-helix domain-containing protein</fullName>
    </submittedName>
</protein>
<feature type="transmembrane region" description="Helical" evidence="4">
    <location>
        <begin position="102"/>
        <end position="125"/>
    </location>
</feature>
<evidence type="ECO:0000259" key="5">
    <source>
        <dbReference type="PROSITE" id="PS01124"/>
    </source>
</evidence>
<keyword evidence="4" id="KW-0472">Membrane</keyword>
<dbReference type="GO" id="GO:0003700">
    <property type="term" value="F:DNA-binding transcription factor activity"/>
    <property type="evidence" value="ECO:0007669"/>
    <property type="project" value="InterPro"/>
</dbReference>
<evidence type="ECO:0000313" key="7">
    <source>
        <dbReference type="Proteomes" id="UP001169760"/>
    </source>
</evidence>
<evidence type="ECO:0000256" key="4">
    <source>
        <dbReference type="SAM" id="Phobius"/>
    </source>
</evidence>
<dbReference type="InterPro" id="IPR018060">
    <property type="entry name" value="HTH_AraC"/>
</dbReference>
<dbReference type="RefSeq" id="WP_303490929.1">
    <property type="nucleotide sequence ID" value="NZ_JAUOPB010000002.1"/>
</dbReference>
<dbReference type="InterPro" id="IPR018062">
    <property type="entry name" value="HTH_AraC-typ_CS"/>
</dbReference>
<dbReference type="PANTHER" id="PTHR43280:SF29">
    <property type="entry name" value="ARAC-FAMILY TRANSCRIPTIONAL REGULATOR"/>
    <property type="match status" value="1"/>
</dbReference>
<name>A0AAW7X3P5_9GAMM</name>
<evidence type="ECO:0000256" key="2">
    <source>
        <dbReference type="ARBA" id="ARBA00023125"/>
    </source>
</evidence>
<dbReference type="InterPro" id="IPR020449">
    <property type="entry name" value="Tscrpt_reg_AraC-type_HTH"/>
</dbReference>
<accession>A0AAW7X3P5</accession>
<reference evidence="6" key="1">
    <citation type="submission" date="2023-07" db="EMBL/GenBank/DDBJ databases">
        <title>Genome content predicts the carbon catabolic preferences of heterotrophic bacteria.</title>
        <authorList>
            <person name="Gralka M."/>
        </authorList>
    </citation>
    <scope>NUCLEOTIDE SEQUENCE</scope>
    <source>
        <strain evidence="6">I3M17_2</strain>
    </source>
</reference>
<gene>
    <name evidence="6" type="ORF">Q4521_03230</name>
</gene>
<organism evidence="6 7">
    <name type="scientific">Saccharophagus degradans</name>
    <dbReference type="NCBI Taxonomy" id="86304"/>
    <lineage>
        <taxon>Bacteria</taxon>
        <taxon>Pseudomonadati</taxon>
        <taxon>Pseudomonadota</taxon>
        <taxon>Gammaproteobacteria</taxon>
        <taxon>Cellvibrionales</taxon>
        <taxon>Cellvibrionaceae</taxon>
        <taxon>Saccharophagus</taxon>
    </lineage>
</organism>
<comment type="caution">
    <text evidence="6">The sequence shown here is derived from an EMBL/GenBank/DDBJ whole genome shotgun (WGS) entry which is preliminary data.</text>
</comment>
<evidence type="ECO:0000256" key="3">
    <source>
        <dbReference type="ARBA" id="ARBA00023163"/>
    </source>
</evidence>
<dbReference type="SMART" id="SM00342">
    <property type="entry name" value="HTH_ARAC"/>
    <property type="match status" value="1"/>
</dbReference>
<dbReference type="Pfam" id="PF12833">
    <property type="entry name" value="HTH_18"/>
    <property type="match status" value="1"/>
</dbReference>
<feature type="domain" description="HTH araC/xylS-type" evidence="5">
    <location>
        <begin position="288"/>
        <end position="389"/>
    </location>
</feature>
<dbReference type="EMBL" id="JAUOPB010000002">
    <property type="protein sequence ID" value="MDO6421477.1"/>
    <property type="molecule type" value="Genomic_DNA"/>
</dbReference>
<dbReference type="PRINTS" id="PR00032">
    <property type="entry name" value="HTHARAC"/>
</dbReference>
<evidence type="ECO:0000256" key="1">
    <source>
        <dbReference type="ARBA" id="ARBA00023015"/>
    </source>
</evidence>
<dbReference type="AlphaFoldDB" id="A0AAW7X3P5"/>
<dbReference type="Gene3D" id="1.10.10.60">
    <property type="entry name" value="Homeodomain-like"/>
    <property type="match status" value="2"/>
</dbReference>
<feature type="transmembrane region" description="Helical" evidence="4">
    <location>
        <begin position="185"/>
        <end position="203"/>
    </location>
</feature>
<keyword evidence="1" id="KW-0805">Transcription regulation</keyword>
<dbReference type="GO" id="GO:0043565">
    <property type="term" value="F:sequence-specific DNA binding"/>
    <property type="evidence" value="ECO:0007669"/>
    <property type="project" value="InterPro"/>
</dbReference>
<keyword evidence="4" id="KW-1133">Transmembrane helix</keyword>
<dbReference type="InterPro" id="IPR009057">
    <property type="entry name" value="Homeodomain-like_sf"/>
</dbReference>
<dbReference type="PROSITE" id="PS01124">
    <property type="entry name" value="HTH_ARAC_FAMILY_2"/>
    <property type="match status" value="1"/>
</dbReference>
<feature type="transmembrane region" description="Helical" evidence="4">
    <location>
        <begin position="137"/>
        <end position="157"/>
    </location>
</feature>
<keyword evidence="2" id="KW-0238">DNA-binding</keyword>
<sequence length="389" mass="44408">MSVLQICLLFAGISFCLAFAVLSRSMFAHLSLRFFLLYLLLKALNFGFEWLLVHPDTPYKAAWLALLMASSFLMAPCVWLLAREIDRNAPPRLWPIAWGQSAVVLAGFILCIPLFLAANQSVLLVDPSRAKPHWFNLTHTTMVGAVLLYLAQVPWYLSRSVSLFRERLRINKFLFSNIDEPALNALRVLIWVMAASWLFNLLRMLHTMILEPSQVWNLLISASEIGVTITALYVIFKRCWQYSVDDQTMVESVSPGLKEQASHLQNDKGAKYAKSSLDQTTRTRVAKKILAQFEEEKIYRKNGLKLQDLCAATNENAHYISQVINQELGLSFFDLVNKYRIEEAQQKLKQNRDLPILDIALEVGFNSKPTFNKAFKLRVGQTPSEFRAM</sequence>
<evidence type="ECO:0000313" key="6">
    <source>
        <dbReference type="EMBL" id="MDO6421477.1"/>
    </source>
</evidence>
<feature type="transmembrane region" description="Helical" evidence="4">
    <location>
        <begin position="215"/>
        <end position="236"/>
    </location>
</feature>
<feature type="transmembrane region" description="Helical" evidence="4">
    <location>
        <begin position="34"/>
        <end position="53"/>
    </location>
</feature>
<keyword evidence="3" id="KW-0804">Transcription</keyword>
<proteinExistence type="predicted"/>
<dbReference type="SUPFAM" id="SSF46689">
    <property type="entry name" value="Homeodomain-like"/>
    <property type="match status" value="1"/>
</dbReference>
<dbReference type="Proteomes" id="UP001169760">
    <property type="component" value="Unassembled WGS sequence"/>
</dbReference>
<keyword evidence="4" id="KW-0812">Transmembrane</keyword>
<feature type="transmembrane region" description="Helical" evidence="4">
    <location>
        <begin position="62"/>
        <end position="82"/>
    </location>
</feature>
<dbReference type="PANTHER" id="PTHR43280">
    <property type="entry name" value="ARAC-FAMILY TRANSCRIPTIONAL REGULATOR"/>
    <property type="match status" value="1"/>
</dbReference>